<comment type="caution">
    <text evidence="2">The sequence shown here is derived from an EMBL/GenBank/DDBJ whole genome shotgun (WGS) entry which is preliminary data.</text>
</comment>
<reference evidence="2" key="1">
    <citation type="submission" date="2021-03" db="EMBL/GenBank/DDBJ databases">
        <authorList>
            <person name="Tagirdzhanova G."/>
        </authorList>
    </citation>
    <scope>NUCLEOTIDE SEQUENCE</scope>
</reference>
<sequence length="198" mass="21111">MLPLILLISRLIAPLNTLTIPTSPAIPQAPTNHSLSPLPALPISNALLLPPISNPNTPTPPSSILTPWPPLPFTINIGHHLNLTITALGPPTAHTRQYEIINSITALHHLMATEGDPYEHIAGVYARSSGVVWTIFGCKTARVMTRWQAVQVLGAVWFLMIDHGAREVKGGEVTDGDGGEGLASFVLRFFSGGEGEVG</sequence>
<dbReference type="AlphaFoldDB" id="A0A8H3IAQ0"/>
<evidence type="ECO:0000256" key="1">
    <source>
        <dbReference type="SAM" id="SignalP"/>
    </source>
</evidence>
<organism evidence="2 3">
    <name type="scientific">Alectoria fallacina</name>
    <dbReference type="NCBI Taxonomy" id="1903189"/>
    <lineage>
        <taxon>Eukaryota</taxon>
        <taxon>Fungi</taxon>
        <taxon>Dikarya</taxon>
        <taxon>Ascomycota</taxon>
        <taxon>Pezizomycotina</taxon>
        <taxon>Lecanoromycetes</taxon>
        <taxon>OSLEUM clade</taxon>
        <taxon>Lecanoromycetidae</taxon>
        <taxon>Lecanorales</taxon>
        <taxon>Lecanorineae</taxon>
        <taxon>Parmeliaceae</taxon>
        <taxon>Alectoria</taxon>
    </lineage>
</organism>
<proteinExistence type="predicted"/>
<dbReference type="Proteomes" id="UP000664203">
    <property type="component" value="Unassembled WGS sequence"/>
</dbReference>
<name>A0A8H3IAQ0_9LECA</name>
<dbReference type="EMBL" id="CAJPDR010000017">
    <property type="protein sequence ID" value="CAF9906609.1"/>
    <property type="molecule type" value="Genomic_DNA"/>
</dbReference>
<evidence type="ECO:0000313" key="2">
    <source>
        <dbReference type="EMBL" id="CAF9906609.1"/>
    </source>
</evidence>
<feature type="chain" id="PRO_5034134379" evidence="1">
    <location>
        <begin position="18"/>
        <end position="198"/>
    </location>
</feature>
<gene>
    <name evidence="2" type="ORF">ALECFALPRED_002459</name>
</gene>
<evidence type="ECO:0000313" key="3">
    <source>
        <dbReference type="Proteomes" id="UP000664203"/>
    </source>
</evidence>
<protein>
    <submittedName>
        <fullName evidence="2">Uncharacterized protein</fullName>
    </submittedName>
</protein>
<keyword evidence="3" id="KW-1185">Reference proteome</keyword>
<keyword evidence="1" id="KW-0732">Signal</keyword>
<feature type="signal peptide" evidence="1">
    <location>
        <begin position="1"/>
        <end position="17"/>
    </location>
</feature>
<accession>A0A8H3IAQ0</accession>